<reference evidence="1" key="1">
    <citation type="submission" date="2022-10" db="EMBL/GenBank/DDBJ databases">
        <authorList>
            <person name="Chen Y."/>
            <person name="Dougan E. K."/>
            <person name="Chan C."/>
            <person name="Rhodes N."/>
            <person name="Thang M."/>
        </authorList>
    </citation>
    <scope>NUCLEOTIDE SEQUENCE</scope>
</reference>
<dbReference type="EMBL" id="CAMXCT010004223">
    <property type="protein sequence ID" value="CAI4008188.1"/>
    <property type="molecule type" value="Genomic_DNA"/>
</dbReference>
<accession>A0A9P1GCS2</accession>
<dbReference type="AlphaFoldDB" id="A0A9P1GCS2"/>
<gene>
    <name evidence="1" type="ORF">C1SCF055_LOCUS33650</name>
</gene>
<dbReference type="Pfam" id="PF16093">
    <property type="entry name" value="PAC4"/>
    <property type="match status" value="1"/>
</dbReference>
<evidence type="ECO:0000313" key="2">
    <source>
        <dbReference type="EMBL" id="CAL1161563.1"/>
    </source>
</evidence>
<dbReference type="InterPro" id="IPR032157">
    <property type="entry name" value="PAC4"/>
</dbReference>
<comment type="caution">
    <text evidence="1">The sequence shown here is derived from an EMBL/GenBank/DDBJ whole genome shotgun (WGS) entry which is preliminary data.</text>
</comment>
<dbReference type="Proteomes" id="UP001152797">
    <property type="component" value="Unassembled WGS sequence"/>
</dbReference>
<evidence type="ECO:0008006" key="4">
    <source>
        <dbReference type="Google" id="ProtNLM"/>
    </source>
</evidence>
<evidence type="ECO:0000313" key="3">
    <source>
        <dbReference type="Proteomes" id="UP001152797"/>
    </source>
</evidence>
<organism evidence="1">
    <name type="scientific">Cladocopium goreaui</name>
    <dbReference type="NCBI Taxonomy" id="2562237"/>
    <lineage>
        <taxon>Eukaryota</taxon>
        <taxon>Sar</taxon>
        <taxon>Alveolata</taxon>
        <taxon>Dinophyceae</taxon>
        <taxon>Suessiales</taxon>
        <taxon>Symbiodiniaceae</taxon>
        <taxon>Cladocopium</taxon>
    </lineage>
</organism>
<sequence length="128" mass="13717">MASIEPTSNSAPSAPAPVAPKIVNSSCLCGGQVLHFHLMQLDGQIFLWIGGEKLGLDDLHVALPTRFDSLPSVASLRGEVDGNASSLSQKLSRRFGLMVFLSLNVPDIEGEMMKESTRILKDLLEPSA</sequence>
<proteinExistence type="predicted"/>
<dbReference type="EMBL" id="CAMXCT030004223">
    <property type="protein sequence ID" value="CAL4795500.1"/>
    <property type="molecule type" value="Genomic_DNA"/>
</dbReference>
<dbReference type="EMBL" id="CAMXCT020004223">
    <property type="protein sequence ID" value="CAL1161563.1"/>
    <property type="molecule type" value="Genomic_DNA"/>
</dbReference>
<dbReference type="PANTHER" id="PTHR33559">
    <property type="entry name" value="PROTEASOME ASSEMBLY CHAPERONE 4"/>
    <property type="match status" value="1"/>
</dbReference>
<keyword evidence="3" id="KW-1185">Reference proteome</keyword>
<evidence type="ECO:0000313" key="1">
    <source>
        <dbReference type="EMBL" id="CAI4008188.1"/>
    </source>
</evidence>
<protein>
    <recommendedName>
        <fullName evidence="4">Proteasome assembly chaperone 4</fullName>
    </recommendedName>
</protein>
<dbReference type="GO" id="GO:0043248">
    <property type="term" value="P:proteasome assembly"/>
    <property type="evidence" value="ECO:0007669"/>
    <property type="project" value="InterPro"/>
</dbReference>
<reference evidence="2" key="2">
    <citation type="submission" date="2024-04" db="EMBL/GenBank/DDBJ databases">
        <authorList>
            <person name="Chen Y."/>
            <person name="Shah S."/>
            <person name="Dougan E. K."/>
            <person name="Thang M."/>
            <person name="Chan C."/>
        </authorList>
    </citation>
    <scope>NUCLEOTIDE SEQUENCE [LARGE SCALE GENOMIC DNA]</scope>
</reference>
<dbReference type="PANTHER" id="PTHR33559:SF1">
    <property type="entry name" value="PROTEASOME ASSEMBLY CHAPERONE 4"/>
    <property type="match status" value="1"/>
</dbReference>
<name>A0A9P1GCS2_9DINO</name>
<dbReference type="OrthoDB" id="250175at2759"/>